<evidence type="ECO:0000259" key="2">
    <source>
        <dbReference type="Pfam" id="PF06911"/>
    </source>
</evidence>
<feature type="domain" description="Senescence" evidence="2">
    <location>
        <begin position="266"/>
        <end position="449"/>
    </location>
</feature>
<proteinExistence type="predicted"/>
<feature type="compositionally biased region" description="Low complexity" evidence="1">
    <location>
        <begin position="59"/>
        <end position="68"/>
    </location>
</feature>
<dbReference type="InterPro" id="IPR009686">
    <property type="entry name" value="Senescence/spartin_C"/>
</dbReference>
<feature type="compositionally biased region" description="Basic and acidic residues" evidence="1">
    <location>
        <begin position="163"/>
        <end position="173"/>
    </location>
</feature>
<feature type="region of interest" description="Disordered" evidence="1">
    <location>
        <begin position="154"/>
        <end position="173"/>
    </location>
</feature>
<dbReference type="EMBL" id="CAADRP010002118">
    <property type="protein sequence ID" value="VFU61534.1"/>
    <property type="molecule type" value="Genomic_DNA"/>
</dbReference>
<name>A0A6N2N7A6_SALVM</name>
<organism evidence="3">
    <name type="scientific">Salix viminalis</name>
    <name type="common">Common osier</name>
    <name type="synonym">Basket willow</name>
    <dbReference type="NCBI Taxonomy" id="40686"/>
    <lineage>
        <taxon>Eukaryota</taxon>
        <taxon>Viridiplantae</taxon>
        <taxon>Streptophyta</taxon>
        <taxon>Embryophyta</taxon>
        <taxon>Tracheophyta</taxon>
        <taxon>Spermatophyta</taxon>
        <taxon>Magnoliopsida</taxon>
        <taxon>eudicotyledons</taxon>
        <taxon>Gunneridae</taxon>
        <taxon>Pentapetalae</taxon>
        <taxon>rosids</taxon>
        <taxon>fabids</taxon>
        <taxon>Malpighiales</taxon>
        <taxon>Salicaceae</taxon>
        <taxon>Saliceae</taxon>
        <taxon>Salix</taxon>
    </lineage>
</organism>
<dbReference type="GO" id="GO:0005886">
    <property type="term" value="C:plasma membrane"/>
    <property type="evidence" value="ECO:0007669"/>
    <property type="project" value="TreeGrafter"/>
</dbReference>
<reference evidence="3" key="1">
    <citation type="submission" date="2019-03" db="EMBL/GenBank/DDBJ databases">
        <authorList>
            <person name="Mank J."/>
            <person name="Almeida P."/>
        </authorList>
    </citation>
    <scope>NUCLEOTIDE SEQUENCE</scope>
    <source>
        <strain evidence="3">78183</strain>
    </source>
</reference>
<dbReference type="AlphaFoldDB" id="A0A6N2N7A6"/>
<dbReference type="InterPro" id="IPR045036">
    <property type="entry name" value="Spartin-like"/>
</dbReference>
<protein>
    <recommendedName>
        <fullName evidence="2">Senescence domain-containing protein</fullName>
    </recommendedName>
</protein>
<feature type="compositionally biased region" description="Polar residues" evidence="1">
    <location>
        <begin position="25"/>
        <end position="34"/>
    </location>
</feature>
<dbReference type="PANTHER" id="PTHR21068">
    <property type="entry name" value="SPARTIN"/>
    <property type="match status" value="1"/>
</dbReference>
<gene>
    <name evidence="3" type="ORF">SVIM_LOCUS460798</name>
</gene>
<dbReference type="PANTHER" id="PTHR21068:SF43">
    <property type="entry name" value="SPARTIN"/>
    <property type="match status" value="1"/>
</dbReference>
<feature type="region of interest" description="Disordered" evidence="1">
    <location>
        <begin position="1"/>
        <end position="72"/>
    </location>
</feature>
<dbReference type="Pfam" id="PF06911">
    <property type="entry name" value="Senescence"/>
    <property type="match status" value="1"/>
</dbReference>
<feature type="compositionally biased region" description="Polar residues" evidence="1">
    <location>
        <begin position="1"/>
        <end position="13"/>
    </location>
</feature>
<accession>A0A6N2N7A6</accession>
<evidence type="ECO:0000313" key="3">
    <source>
        <dbReference type="EMBL" id="VFU61534.1"/>
    </source>
</evidence>
<evidence type="ECO:0000256" key="1">
    <source>
        <dbReference type="SAM" id="MobiDB-lite"/>
    </source>
</evidence>
<sequence>MASQNPNQNSSLYPQIIRSKPDPLFTSSSPSSNLYPKIDPEDLVENLFPGHDHSQHEYPPAQSHAHPPASAPPEVVEEVLLKIAGAIVNLIDKNYSVELASGDLYIIRLCQGNNVVAVLARVDDEIQWPLAKDEAAVKLDDSHYFFSLRLPRENYSSDSSDEEDHKREKRGDGENMLSYGLTIASKGQERLLLEFDQILESYSCFSAQKVSENAKELLDGNAAKEISPMDMKLGGEKKEIMEGKCAAYWTTLAPNVEDYSGTAGKLIAAGSGQLIKGILWCGDVTMDRLNWGNEVMKKRMDPKQKSEISPDTLKRIKRVKRMTKMTEKVANGLLCGVLKVSGFFTSSVANSKIRLNVLSSLLTAALLLNVDKVCDALEVAGRNVMSTSSTVTTELVSHRYGEEAGKATNESLGAAGHAIGTAWAAFKIRKAFNPKSVLKPSSLAKSAAKAAAAEKKAKKSK</sequence>